<gene>
    <name evidence="2" type="ORF">HK100_005419</name>
</gene>
<dbReference type="PANTHER" id="PTHR34825">
    <property type="entry name" value="CONSERVED PROTEIN, WITH A WEAK D-GALACTARATE DEHYDRATASE/ALTRONATE HYDROLASE DOMAIN"/>
    <property type="match status" value="1"/>
</dbReference>
<name>A0AAD5XBX6_9FUNG</name>
<keyword evidence="3" id="KW-1185">Reference proteome</keyword>
<evidence type="ECO:0000259" key="1">
    <source>
        <dbReference type="Pfam" id="PF09820"/>
    </source>
</evidence>
<feature type="domain" description="AAA-ATPase-like" evidence="1">
    <location>
        <begin position="1"/>
        <end position="181"/>
    </location>
</feature>
<feature type="non-terminal residue" evidence="2">
    <location>
        <position position="1"/>
    </location>
</feature>
<dbReference type="PANTHER" id="PTHR34825:SF1">
    <property type="entry name" value="AAA-ATPASE-LIKE DOMAIN-CONTAINING PROTEIN"/>
    <property type="match status" value="1"/>
</dbReference>
<comment type="caution">
    <text evidence="2">The sequence shown here is derived from an EMBL/GenBank/DDBJ whole genome shotgun (WGS) entry which is preliminary data.</text>
</comment>
<dbReference type="Pfam" id="PF09820">
    <property type="entry name" value="AAA-ATPase_like"/>
    <property type="match status" value="1"/>
</dbReference>
<organism evidence="2 3">
    <name type="scientific">Physocladia obscura</name>
    <dbReference type="NCBI Taxonomy" id="109957"/>
    <lineage>
        <taxon>Eukaryota</taxon>
        <taxon>Fungi</taxon>
        <taxon>Fungi incertae sedis</taxon>
        <taxon>Chytridiomycota</taxon>
        <taxon>Chytridiomycota incertae sedis</taxon>
        <taxon>Chytridiomycetes</taxon>
        <taxon>Chytridiales</taxon>
        <taxon>Chytriomycetaceae</taxon>
        <taxon>Physocladia</taxon>
    </lineage>
</organism>
<evidence type="ECO:0000313" key="3">
    <source>
        <dbReference type="Proteomes" id="UP001211907"/>
    </source>
</evidence>
<dbReference type="EMBL" id="JADGJH010002536">
    <property type="protein sequence ID" value="KAJ3097140.1"/>
    <property type="molecule type" value="Genomic_DNA"/>
</dbReference>
<evidence type="ECO:0000313" key="2">
    <source>
        <dbReference type="EMBL" id="KAJ3097140.1"/>
    </source>
</evidence>
<accession>A0AAD5XBX6</accession>
<protein>
    <recommendedName>
        <fullName evidence="1">AAA-ATPase-like domain-containing protein</fullName>
    </recommendedName>
</protein>
<dbReference type="AlphaFoldDB" id="A0AAD5XBX6"/>
<sequence length="345" mass="39348">MLKSFFELENRESNRILFQDLLITKHRSELFGSNQAFGRYPVVSLDLKELKAGTWSDMLDKIRIVLARTYTQFKYLGDSPALDDFEKARFRRIWASDETVKTSELKSSLQQLTEFLTRHHGQPCVVLVDEYDAPLESAHHNKYFNDARNFFGPMFSALLKGNDANVYKAVLVGVLRVAKSDFLSGLNNLMVYTFNDLEFSDKFGFSNQEVGLLLEKHQPDLDPRTVKSWYNGYQSADGLELFNPWSVICLCSEGDIRNYWVDTGSTTTITPLLASRGPNFKNLVSGLVGDKIGQVPTGITLKINDSLRYDSLLSNVEDEDVWTLLYFAGYLAIRNDGKYYIPNME</sequence>
<dbReference type="InterPro" id="IPR018631">
    <property type="entry name" value="AAA-ATPase-like_dom"/>
</dbReference>
<reference evidence="2" key="1">
    <citation type="submission" date="2020-05" db="EMBL/GenBank/DDBJ databases">
        <title>Phylogenomic resolution of chytrid fungi.</title>
        <authorList>
            <person name="Stajich J.E."/>
            <person name="Amses K."/>
            <person name="Simmons R."/>
            <person name="Seto K."/>
            <person name="Myers J."/>
            <person name="Bonds A."/>
            <person name="Quandt C.A."/>
            <person name="Barry K."/>
            <person name="Liu P."/>
            <person name="Grigoriev I."/>
            <person name="Longcore J.E."/>
            <person name="James T.Y."/>
        </authorList>
    </citation>
    <scope>NUCLEOTIDE SEQUENCE</scope>
    <source>
        <strain evidence="2">JEL0513</strain>
    </source>
</reference>
<proteinExistence type="predicted"/>
<dbReference type="Proteomes" id="UP001211907">
    <property type="component" value="Unassembled WGS sequence"/>
</dbReference>